<keyword evidence="2" id="KW-1185">Reference proteome</keyword>
<evidence type="ECO:0008006" key="3">
    <source>
        <dbReference type="Google" id="ProtNLM"/>
    </source>
</evidence>
<protein>
    <recommendedName>
        <fullName evidence="3">Lipoprotein</fullName>
    </recommendedName>
</protein>
<dbReference type="STRING" id="255247.ABE41_006340"/>
<dbReference type="PROSITE" id="PS51257">
    <property type="entry name" value="PROKAR_LIPOPROTEIN"/>
    <property type="match status" value="1"/>
</dbReference>
<evidence type="ECO:0000313" key="2">
    <source>
        <dbReference type="Proteomes" id="UP000077412"/>
    </source>
</evidence>
<dbReference type="AlphaFoldDB" id="A0A1B1Z2K3"/>
<dbReference type="EMBL" id="CP016761">
    <property type="protein sequence ID" value="ANX11620.1"/>
    <property type="molecule type" value="Genomic_DNA"/>
</dbReference>
<dbReference type="Proteomes" id="UP000077412">
    <property type="component" value="Chromosome"/>
</dbReference>
<reference evidence="1 2" key="1">
    <citation type="submission" date="2016-08" db="EMBL/GenBank/DDBJ databases">
        <title>Complete genome sequence of Fictibacillus arsenicus G25-54, a strain with toxicity to nematodes and a potential arsenic-resistance activity.</title>
        <authorList>
            <person name="Zheng Z."/>
        </authorList>
    </citation>
    <scope>NUCLEOTIDE SEQUENCE [LARGE SCALE GENOMIC DNA]</scope>
    <source>
        <strain evidence="1 2">G25-54</strain>
    </source>
</reference>
<name>A0A1B1Z2K3_9BACL</name>
<sequence length="157" mass="17796">MKSLSKQKYFAAAWLICILLLTGCIGEDYYEDPPTAHLEIGDKKYKLKEGNRNWRFTDEDLNKEHIDLKELAAKQKQITVKPGGRALLVYEQNGKDGHYIYTGQTIGVVARKGDEIQILGEQAGGFYFPKEKGNYVLEIDFDSDQGDTEFVGNIKVE</sequence>
<dbReference type="KEGG" id="far:ABE41_006340"/>
<gene>
    <name evidence="1" type="ORF">ABE41_006340</name>
</gene>
<evidence type="ECO:0000313" key="1">
    <source>
        <dbReference type="EMBL" id="ANX11620.1"/>
    </source>
</evidence>
<organism evidence="1 2">
    <name type="scientific">Fictibacillus arsenicus</name>
    <dbReference type="NCBI Taxonomy" id="255247"/>
    <lineage>
        <taxon>Bacteria</taxon>
        <taxon>Bacillati</taxon>
        <taxon>Bacillota</taxon>
        <taxon>Bacilli</taxon>
        <taxon>Bacillales</taxon>
        <taxon>Fictibacillaceae</taxon>
        <taxon>Fictibacillus</taxon>
    </lineage>
</organism>
<accession>A0A1B1Z2K3</accession>
<proteinExistence type="predicted"/>